<name>A0ABU4TWA5_9PSEU</name>
<dbReference type="Gene3D" id="3.50.50.60">
    <property type="entry name" value="FAD/NAD(P)-binding domain"/>
    <property type="match status" value="1"/>
</dbReference>
<evidence type="ECO:0000313" key="3">
    <source>
        <dbReference type="Proteomes" id="UP001271792"/>
    </source>
</evidence>
<protein>
    <submittedName>
        <fullName evidence="2">FAD-dependent oxidoreductase</fullName>
    </submittedName>
</protein>
<evidence type="ECO:0000313" key="2">
    <source>
        <dbReference type="EMBL" id="MDX8052334.1"/>
    </source>
</evidence>
<organism evidence="2 3">
    <name type="scientific">Lentzea kristufekii</name>
    <dbReference type="NCBI Taxonomy" id="3095430"/>
    <lineage>
        <taxon>Bacteria</taxon>
        <taxon>Bacillati</taxon>
        <taxon>Actinomycetota</taxon>
        <taxon>Actinomycetes</taxon>
        <taxon>Pseudonocardiales</taxon>
        <taxon>Pseudonocardiaceae</taxon>
        <taxon>Lentzea</taxon>
    </lineage>
</organism>
<dbReference type="InterPro" id="IPR051704">
    <property type="entry name" value="FAD_aromatic-hydroxylase"/>
</dbReference>
<evidence type="ECO:0000259" key="1">
    <source>
        <dbReference type="Pfam" id="PF01494"/>
    </source>
</evidence>
<keyword evidence="3" id="KW-1185">Reference proteome</keyword>
<comment type="caution">
    <text evidence="2">The sequence shown here is derived from an EMBL/GenBank/DDBJ whole genome shotgun (WGS) entry which is preliminary data.</text>
</comment>
<reference evidence="2 3" key="2">
    <citation type="submission" date="2023-11" db="EMBL/GenBank/DDBJ databases">
        <authorList>
            <person name="Lara A.C."/>
            <person name="Chronakova A."/>
        </authorList>
    </citation>
    <scope>NUCLEOTIDE SEQUENCE [LARGE SCALE GENOMIC DNA]</scope>
    <source>
        <strain evidence="2 3">BCCO 10_0798</strain>
    </source>
</reference>
<dbReference type="PANTHER" id="PTHR46865">
    <property type="entry name" value="OXIDOREDUCTASE-RELATED"/>
    <property type="match status" value="1"/>
</dbReference>
<proteinExistence type="predicted"/>
<dbReference type="Proteomes" id="UP001271792">
    <property type="component" value="Unassembled WGS sequence"/>
</dbReference>
<reference evidence="2 3" key="1">
    <citation type="submission" date="2023-11" db="EMBL/GenBank/DDBJ databases">
        <title>Lentzea sokolovensis, sp. nov., Lentzea kristufkii, sp. nov., and Lentzea miocenensis, sp. nov., rare actinobacteria from Sokolov Coal Basin, Miocene lacustrine sediment, Czech Republic.</title>
        <authorList>
            <person name="Lara A."/>
            <person name="Kotroba L."/>
            <person name="Nouioui I."/>
            <person name="Neumann-Schaal M."/>
            <person name="Mast Y."/>
            <person name="Chronakova A."/>
        </authorList>
    </citation>
    <scope>NUCLEOTIDE SEQUENCE [LARGE SCALE GENOMIC DNA]</scope>
    <source>
        <strain evidence="2 3">BCCO 10_0798</strain>
    </source>
</reference>
<dbReference type="Gene3D" id="3.30.9.10">
    <property type="entry name" value="D-Amino Acid Oxidase, subunit A, domain 2"/>
    <property type="match status" value="1"/>
</dbReference>
<dbReference type="SUPFAM" id="SSF51905">
    <property type="entry name" value="FAD/NAD(P)-binding domain"/>
    <property type="match status" value="1"/>
</dbReference>
<sequence>MPTRRALVVGAGIAGLATALRLRRSDWDVVLVERAEQSQDLGFPCALRGIGHDAATRLGLMPALIEHSQPRCDTVVVDVAGTPFALYSKPSTATPVLRRTDVVTVLRGAVGSVEARRSTGVLELAEDDCGVTVTFSDGDEDWFDLVVGADGVDSAVRGAVFGERHGHRQATVSVSSRLETASASAVRMDLSGRSLRVHPLSDGSSAALFAWHGNASLPLRQAFGDLTWLAPDLLSQVDTGPVTRRASFQVHADRWASGQIALVGDAAWCTGRPCGEGASLAIGGAELLGDALDIFPGTAGALAWWEEQMRPIVRHQKRHSAGGTRDEDRP</sequence>
<dbReference type="InterPro" id="IPR002938">
    <property type="entry name" value="FAD-bd"/>
</dbReference>
<gene>
    <name evidence="2" type="ORF">SK571_23355</name>
</gene>
<dbReference type="PANTHER" id="PTHR46865:SF8">
    <property type="entry name" value="POSSIBLE OXIDOREDUCTASE"/>
    <property type="match status" value="1"/>
</dbReference>
<accession>A0ABU4TWA5</accession>
<dbReference type="Pfam" id="PF01494">
    <property type="entry name" value="FAD_binding_3"/>
    <property type="match status" value="1"/>
</dbReference>
<dbReference type="EMBL" id="JAXAVV010000011">
    <property type="protein sequence ID" value="MDX8052334.1"/>
    <property type="molecule type" value="Genomic_DNA"/>
</dbReference>
<feature type="domain" description="FAD-binding" evidence="1">
    <location>
        <begin position="6"/>
        <end position="292"/>
    </location>
</feature>
<dbReference type="RefSeq" id="WP_319986215.1">
    <property type="nucleotide sequence ID" value="NZ_JAXAVV010000011.1"/>
</dbReference>
<dbReference type="InterPro" id="IPR036188">
    <property type="entry name" value="FAD/NAD-bd_sf"/>
</dbReference>
<dbReference type="PRINTS" id="PR00420">
    <property type="entry name" value="RNGMNOXGNASE"/>
</dbReference>